<accession>A0A9D2F6Y7</accession>
<evidence type="ECO:0000313" key="3">
    <source>
        <dbReference type="Proteomes" id="UP000824063"/>
    </source>
</evidence>
<dbReference type="EMBL" id="DXBN01000090">
    <property type="protein sequence ID" value="HIZ53047.1"/>
    <property type="molecule type" value="Genomic_DNA"/>
</dbReference>
<name>A0A9D2F6Y7_9ENTE</name>
<reference evidence="2" key="2">
    <citation type="submission" date="2021-04" db="EMBL/GenBank/DDBJ databases">
        <authorList>
            <person name="Gilroy R."/>
        </authorList>
    </citation>
    <scope>NUCLEOTIDE SEQUENCE</scope>
    <source>
        <strain evidence="2">CHK172-16539</strain>
    </source>
</reference>
<organism evidence="2 3">
    <name type="scientific">Candidatus Enterococcus avicola</name>
    <dbReference type="NCBI Taxonomy" id="2838561"/>
    <lineage>
        <taxon>Bacteria</taxon>
        <taxon>Bacillati</taxon>
        <taxon>Bacillota</taxon>
        <taxon>Bacilli</taxon>
        <taxon>Lactobacillales</taxon>
        <taxon>Enterococcaceae</taxon>
        <taxon>Enterococcus</taxon>
    </lineage>
</organism>
<sequence length="71" mass="7937">MKEYSIEELLAAKKSLVSTLSKIEKALVSLEEKQAQGSKNQSQITLSKNRVAALNISLDLIERELAKIHEK</sequence>
<feature type="coiled-coil region" evidence="1">
    <location>
        <begin position="13"/>
        <end position="71"/>
    </location>
</feature>
<evidence type="ECO:0000313" key="2">
    <source>
        <dbReference type="EMBL" id="HIZ53047.1"/>
    </source>
</evidence>
<dbReference type="Proteomes" id="UP000824063">
    <property type="component" value="Unassembled WGS sequence"/>
</dbReference>
<reference evidence="2" key="1">
    <citation type="journal article" date="2021" name="PeerJ">
        <title>Extensive microbial diversity within the chicken gut microbiome revealed by metagenomics and culture.</title>
        <authorList>
            <person name="Gilroy R."/>
            <person name="Ravi A."/>
            <person name="Getino M."/>
            <person name="Pursley I."/>
            <person name="Horton D.L."/>
            <person name="Alikhan N.F."/>
            <person name="Baker D."/>
            <person name="Gharbi K."/>
            <person name="Hall N."/>
            <person name="Watson M."/>
            <person name="Adriaenssens E.M."/>
            <person name="Foster-Nyarko E."/>
            <person name="Jarju S."/>
            <person name="Secka A."/>
            <person name="Antonio M."/>
            <person name="Oren A."/>
            <person name="Chaudhuri R.R."/>
            <person name="La Ragione R."/>
            <person name="Hildebrand F."/>
            <person name="Pallen M.J."/>
        </authorList>
    </citation>
    <scope>NUCLEOTIDE SEQUENCE</scope>
    <source>
        <strain evidence="2">CHK172-16539</strain>
    </source>
</reference>
<proteinExistence type="predicted"/>
<evidence type="ECO:0000256" key="1">
    <source>
        <dbReference type="SAM" id="Coils"/>
    </source>
</evidence>
<keyword evidence="1" id="KW-0175">Coiled coil</keyword>
<comment type="caution">
    <text evidence="2">The sequence shown here is derived from an EMBL/GenBank/DDBJ whole genome shotgun (WGS) entry which is preliminary data.</text>
</comment>
<dbReference type="AlphaFoldDB" id="A0A9D2F6Y7"/>
<gene>
    <name evidence="2" type="ORF">IAA20_03775</name>
</gene>
<protein>
    <submittedName>
        <fullName evidence="2">Uncharacterized protein</fullName>
    </submittedName>
</protein>